<dbReference type="GeneID" id="61391683"/>
<dbReference type="Proteomes" id="UP001190491">
    <property type="component" value="Unassembled WGS sequence"/>
</dbReference>
<dbReference type="EMBL" id="CAUDLI010000012">
    <property type="protein sequence ID" value="CAJ0901787.1"/>
    <property type="molecule type" value="Genomic_DNA"/>
</dbReference>
<dbReference type="Proteomes" id="UP001189792">
    <property type="component" value="Unassembled WGS sequence"/>
</dbReference>
<reference evidence="1 3" key="1">
    <citation type="submission" date="2023-07" db="EMBL/GenBank/DDBJ databases">
        <authorList>
            <person name="Peeters C."/>
        </authorList>
    </citation>
    <scope>NUCLEOTIDE SEQUENCE</scope>
    <source>
        <strain evidence="2 3">LMG 32965</strain>
        <strain evidence="1">R-77567</strain>
    </source>
</reference>
<name>A0AAD2C0Z6_9RALS</name>
<accession>A0AAD2C0Z6</accession>
<dbReference type="AlphaFoldDB" id="A0AAD2C0Z6"/>
<gene>
    <name evidence="2" type="ORF">R77564_04624</name>
    <name evidence="1" type="ORF">R77567_03603</name>
</gene>
<organism evidence="1 4">
    <name type="scientific">Ralstonia flatus</name>
    <dbReference type="NCBI Taxonomy" id="3058601"/>
    <lineage>
        <taxon>Bacteria</taxon>
        <taxon>Pseudomonadati</taxon>
        <taxon>Pseudomonadota</taxon>
        <taxon>Betaproteobacteria</taxon>
        <taxon>Burkholderiales</taxon>
        <taxon>Burkholderiaceae</taxon>
        <taxon>Ralstonia</taxon>
    </lineage>
</organism>
<evidence type="ECO:0000313" key="2">
    <source>
        <dbReference type="EMBL" id="CAJ0901787.1"/>
    </source>
</evidence>
<dbReference type="EMBL" id="CAUDKO010000008">
    <property type="protein sequence ID" value="CAJ0883743.1"/>
    <property type="molecule type" value="Genomic_DNA"/>
</dbReference>
<protein>
    <submittedName>
        <fullName evidence="1">Uncharacterized protein</fullName>
    </submittedName>
</protein>
<dbReference type="RefSeq" id="WP_009238159.1">
    <property type="nucleotide sequence ID" value="NZ_CAUDKO010000008.1"/>
</dbReference>
<proteinExistence type="predicted"/>
<sequence length="55" mass="6114">MVQQAYFTPKFAGEIQVQAANRTSLLRAVINFFRNGWDDNLAYAEVVGKSGSYLG</sequence>
<evidence type="ECO:0000313" key="4">
    <source>
        <dbReference type="Proteomes" id="UP001190491"/>
    </source>
</evidence>
<evidence type="ECO:0000313" key="3">
    <source>
        <dbReference type="Proteomes" id="UP001189792"/>
    </source>
</evidence>
<keyword evidence="3" id="KW-1185">Reference proteome</keyword>
<comment type="caution">
    <text evidence="1">The sequence shown here is derived from an EMBL/GenBank/DDBJ whole genome shotgun (WGS) entry which is preliminary data.</text>
</comment>
<evidence type="ECO:0000313" key="1">
    <source>
        <dbReference type="EMBL" id="CAJ0883743.1"/>
    </source>
</evidence>